<sequence length="170" mass="18502">MSADTDPFALFDLPRRHAASRDAIEQRYLELSRAAHPDNVVGDGTAARRAAVERASAVNAAYRVLRDPVLRAEALVKLGGIDLDSTDPERGAPHPTQAFLLEMIDLRERLEDGGPDGVAALRDDVEARCDAALDAAVEALDAGEVRRAAEHLVARRYFQRFLDETDSSAP</sequence>
<name>A0A1I2CG97_9BACT</name>
<dbReference type="AlphaFoldDB" id="A0A1I2CG97"/>
<dbReference type="InterPro" id="IPR036386">
    <property type="entry name" value="HscB_C_sf"/>
</dbReference>
<dbReference type="SMART" id="SM00271">
    <property type="entry name" value="DnaJ"/>
    <property type="match status" value="1"/>
</dbReference>
<dbReference type="PANTHER" id="PTHR14021">
    <property type="entry name" value="IRON-SULFUR CLUSTER CO-CHAPERONE PROTEIN HSCB"/>
    <property type="match status" value="1"/>
</dbReference>
<dbReference type="NCBIfam" id="TIGR00714">
    <property type="entry name" value="hscB"/>
    <property type="match status" value="1"/>
</dbReference>
<dbReference type="Gene3D" id="1.20.1280.20">
    <property type="entry name" value="HscB, C-terminal domain"/>
    <property type="match status" value="1"/>
</dbReference>
<dbReference type="Pfam" id="PF00226">
    <property type="entry name" value="DnaJ"/>
    <property type="match status" value="1"/>
</dbReference>
<protein>
    <submittedName>
        <fullName evidence="5">Molecular chaperone HscB</fullName>
    </submittedName>
</protein>
<dbReference type="GO" id="GO:0051087">
    <property type="term" value="F:protein-folding chaperone binding"/>
    <property type="evidence" value="ECO:0007669"/>
    <property type="project" value="InterPro"/>
</dbReference>
<dbReference type="RefSeq" id="WP_096326642.1">
    <property type="nucleotide sequence ID" value="NZ_FOMX01000017.1"/>
</dbReference>
<dbReference type="PROSITE" id="PS50076">
    <property type="entry name" value="DNAJ_2"/>
    <property type="match status" value="1"/>
</dbReference>
<keyword evidence="6" id="KW-1185">Reference proteome</keyword>
<dbReference type="STRING" id="54.SAMN02745121_05126"/>
<evidence type="ECO:0000313" key="6">
    <source>
        <dbReference type="Proteomes" id="UP000199400"/>
    </source>
</evidence>
<dbReference type="Gene3D" id="1.10.287.110">
    <property type="entry name" value="DnaJ domain"/>
    <property type="match status" value="1"/>
</dbReference>
<gene>
    <name evidence="5" type="ORF">SAMN02745121_05126</name>
</gene>
<dbReference type="Pfam" id="PF07743">
    <property type="entry name" value="HSCB_C"/>
    <property type="match status" value="1"/>
</dbReference>
<reference evidence="6" key="1">
    <citation type="submission" date="2016-10" db="EMBL/GenBank/DDBJ databases">
        <authorList>
            <person name="Varghese N."/>
            <person name="Submissions S."/>
        </authorList>
    </citation>
    <scope>NUCLEOTIDE SEQUENCE [LARGE SCALE GENOMIC DNA]</scope>
    <source>
        <strain evidence="6">ATCC 25963</strain>
    </source>
</reference>
<evidence type="ECO:0000256" key="2">
    <source>
        <dbReference type="ARBA" id="ARBA00023186"/>
    </source>
</evidence>
<evidence type="ECO:0000259" key="4">
    <source>
        <dbReference type="PROSITE" id="PS50076"/>
    </source>
</evidence>
<dbReference type="GO" id="GO:0001671">
    <property type="term" value="F:ATPase activator activity"/>
    <property type="evidence" value="ECO:0007669"/>
    <property type="project" value="InterPro"/>
</dbReference>
<dbReference type="SUPFAM" id="SSF46565">
    <property type="entry name" value="Chaperone J-domain"/>
    <property type="match status" value="1"/>
</dbReference>
<dbReference type="Proteomes" id="UP000199400">
    <property type="component" value="Unassembled WGS sequence"/>
</dbReference>
<dbReference type="GO" id="GO:0044571">
    <property type="term" value="P:[2Fe-2S] cluster assembly"/>
    <property type="evidence" value="ECO:0007669"/>
    <property type="project" value="InterPro"/>
</dbReference>
<dbReference type="SUPFAM" id="SSF47144">
    <property type="entry name" value="HSC20 (HSCB), C-terminal oligomerisation domain"/>
    <property type="match status" value="1"/>
</dbReference>
<dbReference type="InterPro" id="IPR009073">
    <property type="entry name" value="HscB_oligo_C"/>
</dbReference>
<evidence type="ECO:0000256" key="3">
    <source>
        <dbReference type="ARBA" id="ARBA00025596"/>
    </source>
</evidence>
<accession>A0A1I2CG97</accession>
<dbReference type="GO" id="GO:0051259">
    <property type="term" value="P:protein complex oligomerization"/>
    <property type="evidence" value="ECO:0007669"/>
    <property type="project" value="InterPro"/>
</dbReference>
<dbReference type="EMBL" id="FOMX01000017">
    <property type="protein sequence ID" value="SFE67326.1"/>
    <property type="molecule type" value="Genomic_DNA"/>
</dbReference>
<organism evidence="5 6">
    <name type="scientific">Nannocystis exedens</name>
    <dbReference type="NCBI Taxonomy" id="54"/>
    <lineage>
        <taxon>Bacteria</taxon>
        <taxon>Pseudomonadati</taxon>
        <taxon>Myxococcota</taxon>
        <taxon>Polyangia</taxon>
        <taxon>Nannocystales</taxon>
        <taxon>Nannocystaceae</taxon>
        <taxon>Nannocystis</taxon>
    </lineage>
</organism>
<feature type="domain" description="J" evidence="4">
    <location>
        <begin position="6"/>
        <end position="79"/>
    </location>
</feature>
<evidence type="ECO:0000256" key="1">
    <source>
        <dbReference type="ARBA" id="ARBA00010476"/>
    </source>
</evidence>
<keyword evidence="2" id="KW-0143">Chaperone</keyword>
<dbReference type="OrthoDB" id="287587at2"/>
<comment type="similarity">
    <text evidence="1">Belongs to the HscB family.</text>
</comment>
<dbReference type="InterPro" id="IPR004640">
    <property type="entry name" value="HscB"/>
</dbReference>
<comment type="function">
    <text evidence="3">Co-chaperone involved in the maturation of iron-sulfur cluster-containing proteins. Seems to help targeting proteins to be folded toward HscA.</text>
</comment>
<dbReference type="InterPro" id="IPR001623">
    <property type="entry name" value="DnaJ_domain"/>
</dbReference>
<dbReference type="PANTHER" id="PTHR14021:SF15">
    <property type="entry name" value="IRON-SULFUR CLUSTER CO-CHAPERONE PROTEIN HSCB"/>
    <property type="match status" value="1"/>
</dbReference>
<proteinExistence type="inferred from homology"/>
<dbReference type="InterPro" id="IPR036869">
    <property type="entry name" value="J_dom_sf"/>
</dbReference>
<evidence type="ECO:0000313" key="5">
    <source>
        <dbReference type="EMBL" id="SFE67326.1"/>
    </source>
</evidence>